<comment type="caution">
    <text evidence="3">The sequence shown here is derived from an EMBL/GenBank/DDBJ whole genome shotgun (WGS) entry which is preliminary data.</text>
</comment>
<organism evidence="3 4">
    <name type="scientific">Cryobacterium breve</name>
    <dbReference type="NCBI Taxonomy" id="1259258"/>
    <lineage>
        <taxon>Bacteria</taxon>
        <taxon>Bacillati</taxon>
        <taxon>Actinomycetota</taxon>
        <taxon>Actinomycetes</taxon>
        <taxon>Micrococcales</taxon>
        <taxon>Microbacteriaceae</taxon>
        <taxon>Cryobacterium</taxon>
    </lineage>
</organism>
<dbReference type="Pfam" id="PF00226">
    <property type="entry name" value="DnaJ"/>
    <property type="match status" value="1"/>
</dbReference>
<name>A0ABY2J103_9MICO</name>
<dbReference type="Pfam" id="PF08378">
    <property type="entry name" value="NERD"/>
    <property type="match status" value="1"/>
</dbReference>
<keyword evidence="4" id="KW-1185">Reference proteome</keyword>
<dbReference type="PRINTS" id="PR00625">
    <property type="entry name" value="JDOMAIN"/>
</dbReference>
<dbReference type="PANTHER" id="PTHR44240">
    <property type="entry name" value="DNAJ DOMAIN (PROKARYOTIC HEAT SHOCK PROTEIN)-RELATED"/>
    <property type="match status" value="1"/>
</dbReference>
<evidence type="ECO:0000313" key="4">
    <source>
        <dbReference type="Proteomes" id="UP000298355"/>
    </source>
</evidence>
<dbReference type="SMART" id="SM00271">
    <property type="entry name" value="DnaJ"/>
    <property type="match status" value="1"/>
</dbReference>
<dbReference type="Proteomes" id="UP000298355">
    <property type="component" value="Unassembled WGS sequence"/>
</dbReference>
<dbReference type="Gene3D" id="1.10.287.110">
    <property type="entry name" value="DnaJ domain"/>
    <property type="match status" value="1"/>
</dbReference>
<dbReference type="PANTHER" id="PTHR44240:SF10">
    <property type="entry name" value="J DOMAIN-CONTAINING PROTEIN"/>
    <property type="match status" value="1"/>
</dbReference>
<accession>A0ABY2J103</accession>
<feature type="domain" description="J" evidence="2">
    <location>
        <begin position="9"/>
        <end position="70"/>
    </location>
</feature>
<proteinExistence type="predicted"/>
<dbReference type="InterPro" id="IPR001623">
    <property type="entry name" value="DnaJ_domain"/>
</dbReference>
<evidence type="ECO:0000313" key="3">
    <source>
        <dbReference type="EMBL" id="TFC97286.1"/>
    </source>
</evidence>
<dbReference type="RefSeq" id="WP_134363727.1">
    <property type="nucleotide sequence ID" value="NZ_SOGJ01000023.1"/>
</dbReference>
<sequence length="311" mass="33820">MSESPTAASPYEVLGVSPSATDDELRRAYRRLLRHTHPDVGGDAASFHAVQIAWERIGSPGSRADYDRRRYPESTAEPVRTAYASGTGRSPATQAGPRARMYGHPGGEARQRYLDLLREWVGRGRAIDDPYEPALIRSAPREIRHCLAKALAEESTAQLVSGLGIGFTAWHDVVAGTHQAKVDHVVLGPAGLFAVLSEDWGGAVQLRRGELVGEALGPDDRPIEEVEGAVRALAKSLRIRFTAVLIVLPDDALTEPLAVPGRGRRPTVITLPRSRLIGVLRSGLPGMDRGSFEKVFEVRSRLQDGIRFTSD</sequence>
<feature type="region of interest" description="Disordered" evidence="1">
    <location>
        <begin position="65"/>
        <end position="104"/>
    </location>
</feature>
<evidence type="ECO:0000256" key="1">
    <source>
        <dbReference type="SAM" id="MobiDB-lite"/>
    </source>
</evidence>
<evidence type="ECO:0000259" key="2">
    <source>
        <dbReference type="PROSITE" id="PS50076"/>
    </source>
</evidence>
<dbReference type="EMBL" id="SOGJ01000023">
    <property type="protein sequence ID" value="TFC97286.1"/>
    <property type="molecule type" value="Genomic_DNA"/>
</dbReference>
<dbReference type="PROSITE" id="PS50076">
    <property type="entry name" value="DNAJ_2"/>
    <property type="match status" value="1"/>
</dbReference>
<reference evidence="3 4" key="1">
    <citation type="submission" date="2019-03" db="EMBL/GenBank/DDBJ databases">
        <title>Genomics of glacier-inhabiting Cryobacterium strains.</title>
        <authorList>
            <person name="Liu Q."/>
            <person name="Xin Y.-H."/>
        </authorList>
    </citation>
    <scope>NUCLEOTIDE SEQUENCE [LARGE SCALE GENOMIC DNA]</scope>
    <source>
        <strain evidence="3 4">TMT4-23</strain>
    </source>
</reference>
<protein>
    <recommendedName>
        <fullName evidence="2">J domain-containing protein</fullName>
    </recommendedName>
</protein>
<dbReference type="InterPro" id="IPR036869">
    <property type="entry name" value="J_dom_sf"/>
</dbReference>
<dbReference type="SUPFAM" id="SSF46565">
    <property type="entry name" value="Chaperone J-domain"/>
    <property type="match status" value="1"/>
</dbReference>
<dbReference type="InterPro" id="IPR011528">
    <property type="entry name" value="NERD"/>
</dbReference>
<dbReference type="InterPro" id="IPR052276">
    <property type="entry name" value="Diphthamide-biosynth_chaperone"/>
</dbReference>
<gene>
    <name evidence="3" type="ORF">E3O65_10810</name>
</gene>